<dbReference type="Pfam" id="PF13621">
    <property type="entry name" value="Cupin_8"/>
    <property type="match status" value="1"/>
</dbReference>
<feature type="region of interest" description="Disordered" evidence="3">
    <location>
        <begin position="1352"/>
        <end position="1406"/>
    </location>
</feature>
<feature type="region of interest" description="Disordered" evidence="3">
    <location>
        <begin position="1137"/>
        <end position="1195"/>
    </location>
</feature>
<dbReference type="Pfam" id="PF13855">
    <property type="entry name" value="LRR_8"/>
    <property type="match status" value="1"/>
</dbReference>
<organism evidence="5 6">
    <name type="scientific">Leucocoprinus leucothites</name>
    <dbReference type="NCBI Taxonomy" id="201217"/>
    <lineage>
        <taxon>Eukaryota</taxon>
        <taxon>Fungi</taxon>
        <taxon>Dikarya</taxon>
        <taxon>Basidiomycota</taxon>
        <taxon>Agaricomycotina</taxon>
        <taxon>Agaricomycetes</taxon>
        <taxon>Agaricomycetidae</taxon>
        <taxon>Agaricales</taxon>
        <taxon>Agaricineae</taxon>
        <taxon>Agaricaceae</taxon>
        <taxon>Leucocoprinus</taxon>
    </lineage>
</organism>
<dbReference type="InterPro" id="IPR001611">
    <property type="entry name" value="Leu-rich_rpt"/>
</dbReference>
<feature type="compositionally biased region" description="Pro residues" evidence="3">
    <location>
        <begin position="729"/>
        <end position="739"/>
    </location>
</feature>
<reference evidence="5 6" key="1">
    <citation type="journal article" date="2020" name="ISME J.">
        <title>Uncovering the hidden diversity of litter-decomposition mechanisms in mushroom-forming fungi.</title>
        <authorList>
            <person name="Floudas D."/>
            <person name="Bentzer J."/>
            <person name="Ahren D."/>
            <person name="Johansson T."/>
            <person name="Persson P."/>
            <person name="Tunlid A."/>
        </authorList>
    </citation>
    <scope>NUCLEOTIDE SEQUENCE [LARGE SCALE GENOMIC DNA]</scope>
    <source>
        <strain evidence="5 6">CBS 146.42</strain>
    </source>
</reference>
<dbReference type="SMART" id="SM00369">
    <property type="entry name" value="LRR_TYP"/>
    <property type="match status" value="3"/>
</dbReference>
<keyword evidence="6" id="KW-1185">Reference proteome</keyword>
<feature type="compositionally biased region" description="Polar residues" evidence="3">
    <location>
        <begin position="354"/>
        <end position="364"/>
    </location>
</feature>
<dbReference type="OrthoDB" id="1394818at2759"/>
<evidence type="ECO:0000256" key="1">
    <source>
        <dbReference type="ARBA" id="ARBA00022614"/>
    </source>
</evidence>
<feature type="domain" description="JmjC" evidence="4">
    <location>
        <begin position="247"/>
        <end position="441"/>
    </location>
</feature>
<gene>
    <name evidence="5" type="ORF">D9756_001667</name>
</gene>
<dbReference type="PROSITE" id="PS51184">
    <property type="entry name" value="JMJC"/>
    <property type="match status" value="1"/>
</dbReference>
<dbReference type="InterPro" id="IPR003347">
    <property type="entry name" value="JmjC_dom"/>
</dbReference>
<feature type="compositionally biased region" description="Polar residues" evidence="3">
    <location>
        <begin position="745"/>
        <end position="756"/>
    </location>
</feature>
<name>A0A8H5G4N4_9AGAR</name>
<keyword evidence="1" id="KW-0433">Leucine-rich repeat</keyword>
<protein>
    <recommendedName>
        <fullName evidence="4">JmjC domain-containing protein</fullName>
    </recommendedName>
</protein>
<dbReference type="InterPro" id="IPR003591">
    <property type="entry name" value="Leu-rich_rpt_typical-subtyp"/>
</dbReference>
<sequence>MSTIQLVAEEQRTFLRRICATSPVDDLVRMSDGHYARLIELAHSLNGESCSQEYLTRELQTLHDLSHQQMRDAPSATLIILSEVSTAHRSIGLLDQAIVIAGGGDEDRLDLILSLISKVQQKFLPPPDLPRKLLNSRHHSSSQPLFSACKQVPSINTKPSFLSFQNIYSGSPFVVRGYAHDWPALNENPWNSVDYLLSVSGSSRLVPVEVGHDYRDELWSQALMDWESFLCTLDDTVSISKASQNGLYLAQHNLFRQFPSLCDDIIIPDYVYCSLSPRDFSGYRTPENADGTILNVWLGPTGATSPAHFDPYYNLYVQVVGYKTVWLSPPHTTPYMESRRLLRSSSNPSIPDASASSEDTSSQNTSRLDVFSSWSAVREFPAFVEKVIPQAMSVELGPGDLLFFPPDIFNDPVVAPYSTELHDLIDSAILTLAKSNPLILEVLAQPQAFPSNLFMTSSAVDRPSLRSPYWIPSNTSISLSHEHISEAFSHSQDGGQTLIFSKLDLTDISVEAAEELATRLDSNGDGVVKRIAIGNNRLTTVPTEFALLTRLRYLNLKHNSFSTFPRALTLIRSLDTLDISHNKIRRLPNEPGSLVNLRVFSFSRNKISRLPTYLSQFDKLEVFRADRNPIEWPPKAVMDCPISDDAGLMKEWIQNVKSWIEAESSRTQSDDSMHHERLALDKHIDDSGRTFALNGEHDEASYHGRSYSMDSNVSLSSITESFHETSSPEAPPLGKPPPLRLGILQSVSPEPSPTNSLGIGISPDSQYELEIPSTFEQMQNFSPPALHTRTTSDAEALRHPSIPTLYGKKSLPDLRNAHAPIVDPIPAPGRIALHFVESQAGNDSLNDSSSSSISLGPRLVAPSLPSDISDAAPAISPQDRITSMATERNSYFRRLSTLPLSHSLPQHLINLAESARSFLFAMCQIYQSLEQYAALVIDDRFSVVLRKVLDPAHSDMMQFIQALEHFDSTGRASLPSPPICQNLLERCRDCATAFGKAVNVLVLRLRVDLGEDPRFSRWMLLEMYAATAEIAGAWRSMQIHVESLKLYLHTKDLVASSQALDTVPSLEVPSQHTLRVGISGRTRTVRRHAGSFSSKDVEIGKKLPSYDTPSSMMGGVLSGPAPHMPTLRTPKRQATVPTISSTPKASSPLPFWHSNSSDERFDTHVRQGSQKSIPYFSPSSSPSLRAKSSDPFGSSRRKVDFEALNAIQDAVETAPRVWDMVADMVLTGPVQNEPEIHAILEQAQSVTEKLADTITKMQNGDLMLEKKFLQEDAQIFLKIVVKISSIVKAHSVVHSVSSALRSSIVKLTKMTEEFAILLHVSSFASSTPRSYSPMLMNSTNLNQDGRLTSNLSRAKSAHSPTIKIPHTVLNDGPRSALPTHSFKLPDIPPSANSRHQETRFEATELE</sequence>
<dbReference type="Pfam" id="PF10428">
    <property type="entry name" value="SOG2"/>
    <property type="match status" value="1"/>
</dbReference>
<dbReference type="EMBL" id="JAACJO010000005">
    <property type="protein sequence ID" value="KAF5358241.1"/>
    <property type="molecule type" value="Genomic_DNA"/>
</dbReference>
<evidence type="ECO:0000313" key="5">
    <source>
        <dbReference type="EMBL" id="KAF5358241.1"/>
    </source>
</evidence>
<dbReference type="InterPro" id="IPR041667">
    <property type="entry name" value="Cupin_8"/>
</dbReference>
<dbReference type="PANTHER" id="PTHR12461:SF94">
    <property type="entry name" value="JMJC DOMAIN-CONTAINING PROTEIN"/>
    <property type="match status" value="1"/>
</dbReference>
<feature type="compositionally biased region" description="Polar residues" evidence="3">
    <location>
        <begin position="718"/>
        <end position="727"/>
    </location>
</feature>
<dbReference type="SUPFAM" id="SSF52075">
    <property type="entry name" value="Outer arm dynein light chain 1"/>
    <property type="match status" value="1"/>
</dbReference>
<evidence type="ECO:0000313" key="6">
    <source>
        <dbReference type="Proteomes" id="UP000559027"/>
    </source>
</evidence>
<feature type="region of interest" description="Disordered" evidence="3">
    <location>
        <begin position="718"/>
        <end position="756"/>
    </location>
</feature>
<dbReference type="PROSITE" id="PS51450">
    <property type="entry name" value="LRR"/>
    <property type="match status" value="1"/>
</dbReference>
<dbReference type="Gene3D" id="2.60.120.650">
    <property type="entry name" value="Cupin"/>
    <property type="match status" value="1"/>
</dbReference>
<keyword evidence="2" id="KW-0677">Repeat</keyword>
<feature type="compositionally biased region" description="Low complexity" evidence="3">
    <location>
        <begin position="1169"/>
        <end position="1191"/>
    </location>
</feature>
<accession>A0A8H5G4N4</accession>
<evidence type="ECO:0000259" key="4">
    <source>
        <dbReference type="PROSITE" id="PS51184"/>
    </source>
</evidence>
<feature type="compositionally biased region" description="Basic and acidic residues" evidence="3">
    <location>
        <begin position="1394"/>
        <end position="1406"/>
    </location>
</feature>
<feature type="region of interest" description="Disordered" evidence="3">
    <location>
        <begin position="339"/>
        <end position="364"/>
    </location>
</feature>
<dbReference type="InterPro" id="IPR032675">
    <property type="entry name" value="LRR_dom_sf"/>
</dbReference>
<dbReference type="Proteomes" id="UP000559027">
    <property type="component" value="Unassembled WGS sequence"/>
</dbReference>
<dbReference type="PANTHER" id="PTHR12461">
    <property type="entry name" value="HYPOXIA-INDUCIBLE FACTOR 1 ALPHA INHIBITOR-RELATED"/>
    <property type="match status" value="1"/>
</dbReference>
<dbReference type="Gene3D" id="3.80.10.10">
    <property type="entry name" value="Ribonuclease Inhibitor"/>
    <property type="match status" value="1"/>
</dbReference>
<dbReference type="SUPFAM" id="SSF51197">
    <property type="entry name" value="Clavaminate synthase-like"/>
    <property type="match status" value="1"/>
</dbReference>
<proteinExistence type="predicted"/>
<evidence type="ECO:0000256" key="3">
    <source>
        <dbReference type="SAM" id="MobiDB-lite"/>
    </source>
</evidence>
<feature type="compositionally biased region" description="Basic and acidic residues" evidence="3">
    <location>
        <begin position="1156"/>
        <end position="1165"/>
    </location>
</feature>
<comment type="caution">
    <text evidence="5">The sequence shown here is derived from an EMBL/GenBank/DDBJ whole genome shotgun (WGS) entry which is preliminary data.</text>
</comment>
<evidence type="ECO:0000256" key="2">
    <source>
        <dbReference type="ARBA" id="ARBA00022737"/>
    </source>
</evidence>
<dbReference type="InterPro" id="IPR019487">
    <property type="entry name" value="RAM_signalling_pathway_SOG2"/>
</dbReference>